<proteinExistence type="predicted"/>
<evidence type="ECO:0008006" key="5">
    <source>
        <dbReference type="Google" id="ProtNLM"/>
    </source>
</evidence>
<organism evidence="3 4">
    <name type="scientific">Naumannella halotolerans</name>
    <dbReference type="NCBI Taxonomy" id="993414"/>
    <lineage>
        <taxon>Bacteria</taxon>
        <taxon>Bacillati</taxon>
        <taxon>Actinomycetota</taxon>
        <taxon>Actinomycetes</taxon>
        <taxon>Propionibacteriales</taxon>
        <taxon>Propionibacteriaceae</taxon>
        <taxon>Naumannella</taxon>
    </lineage>
</organism>
<evidence type="ECO:0000256" key="2">
    <source>
        <dbReference type="SAM" id="Phobius"/>
    </source>
</evidence>
<keyword evidence="2" id="KW-0812">Transmembrane</keyword>
<evidence type="ECO:0000256" key="1">
    <source>
        <dbReference type="SAM" id="MobiDB-lite"/>
    </source>
</evidence>
<dbReference type="AlphaFoldDB" id="A0A4R7J3P8"/>
<keyword evidence="2" id="KW-0472">Membrane</keyword>
<accession>A0A4R7J3P8</accession>
<reference evidence="3 4" key="1">
    <citation type="submission" date="2019-03" db="EMBL/GenBank/DDBJ databases">
        <title>Genomic Encyclopedia of Archaeal and Bacterial Type Strains, Phase II (KMG-II): from individual species to whole genera.</title>
        <authorList>
            <person name="Goeker M."/>
        </authorList>
    </citation>
    <scope>NUCLEOTIDE SEQUENCE [LARGE SCALE GENOMIC DNA]</scope>
    <source>
        <strain evidence="3 4">DSM 24323</strain>
    </source>
</reference>
<sequence>METLKARKDPLPAIVGTGLLGLVTVVFLVSGRPIGWWQAAAVVIVLTTVYGLFRWSQGHTTVNLCNDKITVSSPFGSKEVRGGSVTAVREMPNGRSPNHLLLTDDGRKVHVPSSEVERGHSALFDWLAAHAPQAELDKRSIRTRRLVHERRSSATETTGEDSSEIG</sequence>
<comment type="caution">
    <text evidence="3">The sequence shown here is derived from an EMBL/GenBank/DDBJ whole genome shotgun (WGS) entry which is preliminary data.</text>
</comment>
<dbReference type="EMBL" id="SOAW01000002">
    <property type="protein sequence ID" value="TDT30983.1"/>
    <property type="molecule type" value="Genomic_DNA"/>
</dbReference>
<name>A0A4R7J3P8_9ACTN</name>
<feature type="region of interest" description="Disordered" evidence="1">
    <location>
        <begin position="147"/>
        <end position="166"/>
    </location>
</feature>
<dbReference type="Proteomes" id="UP000295371">
    <property type="component" value="Unassembled WGS sequence"/>
</dbReference>
<protein>
    <recommendedName>
        <fullName evidence="5">PH (Pleckstrin Homology) domain-containing protein</fullName>
    </recommendedName>
</protein>
<gene>
    <name evidence="3" type="ORF">CLV29_2392</name>
</gene>
<dbReference type="OrthoDB" id="3730452at2"/>
<keyword evidence="4" id="KW-1185">Reference proteome</keyword>
<feature type="transmembrane region" description="Helical" evidence="2">
    <location>
        <begin position="12"/>
        <end position="29"/>
    </location>
</feature>
<evidence type="ECO:0000313" key="3">
    <source>
        <dbReference type="EMBL" id="TDT30983.1"/>
    </source>
</evidence>
<keyword evidence="2" id="KW-1133">Transmembrane helix</keyword>
<dbReference type="RefSeq" id="WP_133755313.1">
    <property type="nucleotide sequence ID" value="NZ_SOAW01000002.1"/>
</dbReference>
<feature type="transmembrane region" description="Helical" evidence="2">
    <location>
        <begin position="35"/>
        <end position="53"/>
    </location>
</feature>
<evidence type="ECO:0000313" key="4">
    <source>
        <dbReference type="Proteomes" id="UP000295371"/>
    </source>
</evidence>